<dbReference type="Proteomes" id="UP001146793">
    <property type="component" value="Unassembled WGS sequence"/>
</dbReference>
<dbReference type="AlphaFoldDB" id="A0AAV7YGM4"/>
<comment type="caution">
    <text evidence="3">The sequence shown here is derived from an EMBL/GenBank/DDBJ whole genome shotgun (WGS) entry which is preliminary data.</text>
</comment>
<feature type="transmembrane region" description="Helical" evidence="2">
    <location>
        <begin position="49"/>
        <end position="68"/>
    </location>
</feature>
<evidence type="ECO:0000313" key="3">
    <source>
        <dbReference type="EMBL" id="KAJ3429016.1"/>
    </source>
</evidence>
<feature type="region of interest" description="Disordered" evidence="1">
    <location>
        <begin position="289"/>
        <end position="322"/>
    </location>
</feature>
<evidence type="ECO:0000256" key="2">
    <source>
        <dbReference type="SAM" id="Phobius"/>
    </source>
</evidence>
<feature type="compositionally biased region" description="Basic residues" evidence="1">
    <location>
        <begin position="213"/>
        <end position="223"/>
    </location>
</feature>
<sequence>MKKNLRIVQKITYPDVDDPSELTTSTLGSSHAGLNHICWNGKVTIGSDLGMFIINFFLTNIIAAVFCWKVTEDLKHRSFFVSITIVLTFFIDLLLNLTAFINPGIIKRFPLEEIMTLVPENKDKSFPSKKYIEFKGHRIESKLCIVLHTYLISKNITTHEFYRSYFDEVNPFDLGIKNNWKEVFCTPIPKINFPYSAIITNFELINLETAKKNRQAHKKNGSKPKKENPHYVYKPESTDEEELDEENKSGGLAKKSDHDNDNDNDNDTDDDDVVDDDDDIELEINLSKKKLNSKELQNFNTKIKEKTTHSPTSTSFSSEDND</sequence>
<accession>A0AAV7YGM4</accession>
<feature type="transmembrane region" description="Helical" evidence="2">
    <location>
        <begin position="80"/>
        <end position="101"/>
    </location>
</feature>
<name>A0AAV7YGM4_9EUKA</name>
<keyword evidence="2" id="KW-1133">Transmembrane helix</keyword>
<organism evidence="3 4">
    <name type="scientific">Anaeramoeba flamelloides</name>
    <dbReference type="NCBI Taxonomy" id="1746091"/>
    <lineage>
        <taxon>Eukaryota</taxon>
        <taxon>Metamonada</taxon>
        <taxon>Anaeramoebidae</taxon>
        <taxon>Anaeramoeba</taxon>
    </lineage>
</organism>
<dbReference type="EMBL" id="JANTQA010000057">
    <property type="protein sequence ID" value="KAJ3429016.1"/>
    <property type="molecule type" value="Genomic_DNA"/>
</dbReference>
<gene>
    <name evidence="3" type="ORF">M0812_24355</name>
</gene>
<reference evidence="3" key="1">
    <citation type="submission" date="2022-08" db="EMBL/GenBank/DDBJ databases">
        <title>Novel sulphate-reducing endosymbionts in the free-living metamonad Anaeramoeba.</title>
        <authorList>
            <person name="Jerlstrom-Hultqvist J."/>
            <person name="Cepicka I."/>
            <person name="Gallot-Lavallee L."/>
            <person name="Salas-Leiva D."/>
            <person name="Curtis B.A."/>
            <person name="Zahonova K."/>
            <person name="Pipaliya S."/>
            <person name="Dacks J."/>
            <person name="Roger A.J."/>
        </authorList>
    </citation>
    <scope>NUCLEOTIDE SEQUENCE</scope>
    <source>
        <strain evidence="3">Busselton2</strain>
    </source>
</reference>
<keyword evidence="2" id="KW-0472">Membrane</keyword>
<proteinExistence type="predicted"/>
<keyword evidence="2" id="KW-0812">Transmembrane</keyword>
<evidence type="ECO:0000313" key="4">
    <source>
        <dbReference type="Proteomes" id="UP001146793"/>
    </source>
</evidence>
<feature type="region of interest" description="Disordered" evidence="1">
    <location>
        <begin position="213"/>
        <end position="276"/>
    </location>
</feature>
<protein>
    <submittedName>
        <fullName evidence="3">S-acyltransferase</fullName>
    </submittedName>
</protein>
<feature type="compositionally biased region" description="Acidic residues" evidence="1">
    <location>
        <begin position="262"/>
        <end position="276"/>
    </location>
</feature>
<feature type="compositionally biased region" description="Low complexity" evidence="1">
    <location>
        <begin position="309"/>
        <end position="322"/>
    </location>
</feature>
<evidence type="ECO:0000256" key="1">
    <source>
        <dbReference type="SAM" id="MobiDB-lite"/>
    </source>
</evidence>